<dbReference type="PANTHER" id="PTHR28041:SF1">
    <property type="entry name" value="LARGE RIBOSOMAL SUBUNIT PROTEIN ML59"/>
    <property type="match status" value="1"/>
</dbReference>
<keyword evidence="4" id="KW-1185">Reference proteome</keyword>
<dbReference type="Proteomes" id="UP000774617">
    <property type="component" value="Unassembled WGS sequence"/>
</dbReference>
<name>A0ABQ8GQ27_9PEZI</name>
<dbReference type="EMBL" id="JAGTJR010000003">
    <property type="protein sequence ID" value="KAH7062279.1"/>
    <property type="molecule type" value="Genomic_DNA"/>
</dbReference>
<proteinExistence type="predicted"/>
<dbReference type="InterPro" id="IPR040922">
    <property type="entry name" value="Ribosomal_mL59_dom"/>
</dbReference>
<feature type="region of interest" description="Disordered" evidence="1">
    <location>
        <begin position="30"/>
        <end position="71"/>
    </location>
</feature>
<feature type="compositionally biased region" description="Low complexity" evidence="1">
    <location>
        <begin position="30"/>
        <end position="58"/>
    </location>
</feature>
<evidence type="ECO:0000313" key="3">
    <source>
        <dbReference type="EMBL" id="KAH7062279.1"/>
    </source>
</evidence>
<organism evidence="3 4">
    <name type="scientific">Macrophomina phaseolina</name>
    <dbReference type="NCBI Taxonomy" id="35725"/>
    <lineage>
        <taxon>Eukaryota</taxon>
        <taxon>Fungi</taxon>
        <taxon>Dikarya</taxon>
        <taxon>Ascomycota</taxon>
        <taxon>Pezizomycotina</taxon>
        <taxon>Dothideomycetes</taxon>
        <taxon>Dothideomycetes incertae sedis</taxon>
        <taxon>Botryosphaeriales</taxon>
        <taxon>Botryosphaeriaceae</taxon>
        <taxon>Macrophomina</taxon>
    </lineage>
</organism>
<comment type="caution">
    <text evidence="3">The sequence shown here is derived from an EMBL/GenBank/DDBJ whole genome shotgun (WGS) entry which is preliminary data.</text>
</comment>
<dbReference type="Pfam" id="PF18126">
    <property type="entry name" value="Mitoc_mL59"/>
    <property type="match status" value="1"/>
</dbReference>
<feature type="domain" description="Large ribosomal subunit protein mL59" evidence="2">
    <location>
        <begin position="16"/>
        <end position="166"/>
    </location>
</feature>
<dbReference type="InterPro" id="IPR037507">
    <property type="entry name" value="Ribosomal_mL59"/>
</dbReference>
<evidence type="ECO:0000313" key="4">
    <source>
        <dbReference type="Proteomes" id="UP000774617"/>
    </source>
</evidence>
<dbReference type="PANTHER" id="PTHR28041">
    <property type="entry name" value="54S RIBOSOMAL PROTEIN L25, MITOCHONDRIAL"/>
    <property type="match status" value="1"/>
</dbReference>
<accession>A0ABQ8GQ27</accession>
<protein>
    <recommendedName>
        <fullName evidence="2">Large ribosomal subunit protein mL59 domain-containing protein</fullName>
    </recommendedName>
</protein>
<evidence type="ECO:0000259" key="2">
    <source>
        <dbReference type="Pfam" id="PF18126"/>
    </source>
</evidence>
<sequence length="281" mass="30916">MASTQQHIQLAKSLPPRLMRFFQKFPPPALLQATPSASSPSSPAAASATANTTTESAPEQPPYHNPFQPRFNTITGRWQGPVFSLRRQADLCKLAAKHGVEELLPYSIKKSGERARRREQNGLRVKGTGVGQKVKGKEWERGLKGKLEERRQAMLKMPEMIQQWKQVCWKYPGSLLRVGMPRLGTNQPHSVAMVVGGRSGRNKQYESFAYGYIRSGVGSRMGKAMPGSLFVLETICRAVEDAEGFAHAAWGGEMDVTNMALAMLAVPSGRPRLGEVVTTVV</sequence>
<reference evidence="3 4" key="1">
    <citation type="journal article" date="2021" name="Nat. Commun.">
        <title>Genetic determinants of endophytism in the Arabidopsis root mycobiome.</title>
        <authorList>
            <person name="Mesny F."/>
            <person name="Miyauchi S."/>
            <person name="Thiergart T."/>
            <person name="Pickel B."/>
            <person name="Atanasova L."/>
            <person name="Karlsson M."/>
            <person name="Huettel B."/>
            <person name="Barry K.W."/>
            <person name="Haridas S."/>
            <person name="Chen C."/>
            <person name="Bauer D."/>
            <person name="Andreopoulos W."/>
            <person name="Pangilinan J."/>
            <person name="LaButti K."/>
            <person name="Riley R."/>
            <person name="Lipzen A."/>
            <person name="Clum A."/>
            <person name="Drula E."/>
            <person name="Henrissat B."/>
            <person name="Kohler A."/>
            <person name="Grigoriev I.V."/>
            <person name="Martin F.M."/>
            <person name="Hacquard S."/>
        </authorList>
    </citation>
    <scope>NUCLEOTIDE SEQUENCE [LARGE SCALE GENOMIC DNA]</scope>
    <source>
        <strain evidence="3 4">MPI-SDFR-AT-0080</strain>
    </source>
</reference>
<gene>
    <name evidence="3" type="ORF">B0J12DRAFT_644872</name>
</gene>
<evidence type="ECO:0000256" key="1">
    <source>
        <dbReference type="SAM" id="MobiDB-lite"/>
    </source>
</evidence>